<proteinExistence type="predicted"/>
<sequence length="218" mass="24902">MKMLSWFVGMTMDPVNMVSTLVGVGNTKKVKRWSESLKQHVKIDCPEVIVQYNQFMGGVDKLDFLMSLYPLSTRTRKWPVRVISHFIGFAVCNSWLEYTRDASAENLPKKDVKDVLCFQSDIARSLIASNKTEPPRRGRPSNGVQTASRQAHNEIPMPTISTRFDGINHRPKHTDSKFAPRCRNAGCDSRSRICCRKCHVLLCLSAAKDCFYEFHMKK</sequence>
<gene>
    <name evidence="3" type="ORF">HPB48_001713</name>
</gene>
<protein>
    <recommendedName>
        <fullName evidence="2">PiggyBac transposable element-derived protein domain-containing protein</fullName>
    </recommendedName>
</protein>
<dbReference type="PANTHER" id="PTHR47272:SF1">
    <property type="entry name" value="PIGGYBAC TRANSPOSABLE ELEMENT-DERIVED PROTEIN 3-LIKE"/>
    <property type="match status" value="1"/>
</dbReference>
<name>A0A9J6GX48_HAELO</name>
<dbReference type="OMA" id="DSRSRIC"/>
<dbReference type="InterPro" id="IPR029526">
    <property type="entry name" value="PGBD"/>
</dbReference>
<comment type="caution">
    <text evidence="3">The sequence shown here is derived from an EMBL/GenBank/DDBJ whole genome shotgun (WGS) entry which is preliminary data.</text>
</comment>
<evidence type="ECO:0000313" key="3">
    <source>
        <dbReference type="EMBL" id="KAH9380061.1"/>
    </source>
</evidence>
<dbReference type="VEuPathDB" id="VectorBase:HLOH_045624"/>
<evidence type="ECO:0000313" key="4">
    <source>
        <dbReference type="Proteomes" id="UP000821853"/>
    </source>
</evidence>
<accession>A0A9J6GX48</accession>
<feature type="domain" description="PiggyBac transposable element-derived protein" evidence="2">
    <location>
        <begin position="15"/>
        <end position="95"/>
    </location>
</feature>
<dbReference type="Proteomes" id="UP000821853">
    <property type="component" value="Chromosome 8"/>
</dbReference>
<reference evidence="3 4" key="1">
    <citation type="journal article" date="2020" name="Cell">
        <title>Large-Scale Comparative Analyses of Tick Genomes Elucidate Their Genetic Diversity and Vector Capacities.</title>
        <authorList>
            <consortium name="Tick Genome and Microbiome Consortium (TIGMIC)"/>
            <person name="Jia N."/>
            <person name="Wang J."/>
            <person name="Shi W."/>
            <person name="Du L."/>
            <person name="Sun Y."/>
            <person name="Zhan W."/>
            <person name="Jiang J.F."/>
            <person name="Wang Q."/>
            <person name="Zhang B."/>
            <person name="Ji P."/>
            <person name="Bell-Sakyi L."/>
            <person name="Cui X.M."/>
            <person name="Yuan T.T."/>
            <person name="Jiang B.G."/>
            <person name="Yang W.F."/>
            <person name="Lam T.T."/>
            <person name="Chang Q.C."/>
            <person name="Ding S.J."/>
            <person name="Wang X.J."/>
            <person name="Zhu J.G."/>
            <person name="Ruan X.D."/>
            <person name="Zhao L."/>
            <person name="Wei J.T."/>
            <person name="Ye R.Z."/>
            <person name="Que T.C."/>
            <person name="Du C.H."/>
            <person name="Zhou Y.H."/>
            <person name="Cheng J.X."/>
            <person name="Dai P.F."/>
            <person name="Guo W.B."/>
            <person name="Han X.H."/>
            <person name="Huang E.J."/>
            <person name="Li L.F."/>
            <person name="Wei W."/>
            <person name="Gao Y.C."/>
            <person name="Liu J.Z."/>
            <person name="Shao H.Z."/>
            <person name="Wang X."/>
            <person name="Wang C.C."/>
            <person name="Yang T.C."/>
            <person name="Huo Q.B."/>
            <person name="Li W."/>
            <person name="Chen H.Y."/>
            <person name="Chen S.E."/>
            <person name="Zhou L.G."/>
            <person name="Ni X.B."/>
            <person name="Tian J.H."/>
            <person name="Sheng Y."/>
            <person name="Liu T."/>
            <person name="Pan Y.S."/>
            <person name="Xia L.Y."/>
            <person name="Li J."/>
            <person name="Zhao F."/>
            <person name="Cao W.C."/>
        </authorList>
    </citation>
    <scope>NUCLEOTIDE SEQUENCE [LARGE SCALE GENOMIC DNA]</scope>
    <source>
        <strain evidence="3">HaeL-2018</strain>
    </source>
</reference>
<evidence type="ECO:0000256" key="1">
    <source>
        <dbReference type="SAM" id="MobiDB-lite"/>
    </source>
</evidence>
<organism evidence="3 4">
    <name type="scientific">Haemaphysalis longicornis</name>
    <name type="common">Bush tick</name>
    <dbReference type="NCBI Taxonomy" id="44386"/>
    <lineage>
        <taxon>Eukaryota</taxon>
        <taxon>Metazoa</taxon>
        <taxon>Ecdysozoa</taxon>
        <taxon>Arthropoda</taxon>
        <taxon>Chelicerata</taxon>
        <taxon>Arachnida</taxon>
        <taxon>Acari</taxon>
        <taxon>Parasitiformes</taxon>
        <taxon>Ixodida</taxon>
        <taxon>Ixodoidea</taxon>
        <taxon>Ixodidae</taxon>
        <taxon>Haemaphysalinae</taxon>
        <taxon>Haemaphysalis</taxon>
    </lineage>
</organism>
<dbReference type="EMBL" id="JABSTR010000010">
    <property type="protein sequence ID" value="KAH9380061.1"/>
    <property type="molecule type" value="Genomic_DNA"/>
</dbReference>
<dbReference type="Pfam" id="PF13843">
    <property type="entry name" value="DDE_Tnp_1_7"/>
    <property type="match status" value="1"/>
</dbReference>
<keyword evidence="4" id="KW-1185">Reference proteome</keyword>
<dbReference type="PANTHER" id="PTHR47272">
    <property type="entry name" value="DDE_TNP_1_7 DOMAIN-CONTAINING PROTEIN"/>
    <property type="match status" value="1"/>
</dbReference>
<evidence type="ECO:0000259" key="2">
    <source>
        <dbReference type="Pfam" id="PF13843"/>
    </source>
</evidence>
<dbReference type="OrthoDB" id="8189836at2759"/>
<feature type="region of interest" description="Disordered" evidence="1">
    <location>
        <begin position="129"/>
        <end position="152"/>
    </location>
</feature>
<dbReference type="AlphaFoldDB" id="A0A9J6GX48"/>